<comment type="caution">
    <text evidence="2">The sequence shown here is derived from an EMBL/GenBank/DDBJ whole genome shotgun (WGS) entry which is preliminary data.</text>
</comment>
<dbReference type="OrthoDB" id="3728083at2"/>
<protein>
    <recommendedName>
        <fullName evidence="1">Ferritin-like domain-containing protein</fullName>
    </recommendedName>
</protein>
<dbReference type="AlphaFoldDB" id="A0A2V1HME1"/>
<dbReference type="RefSeq" id="WP_116756300.1">
    <property type="nucleotide sequence ID" value="NZ_JBHUEX010000001.1"/>
</dbReference>
<evidence type="ECO:0000259" key="1">
    <source>
        <dbReference type="Pfam" id="PF13794"/>
    </source>
</evidence>
<organism evidence="2 3">
    <name type="scientific">Amnibacterium flavum</name>
    <dbReference type="NCBI Taxonomy" id="2173173"/>
    <lineage>
        <taxon>Bacteria</taxon>
        <taxon>Bacillati</taxon>
        <taxon>Actinomycetota</taxon>
        <taxon>Actinomycetes</taxon>
        <taxon>Micrococcales</taxon>
        <taxon>Microbacteriaceae</taxon>
        <taxon>Amnibacterium</taxon>
    </lineage>
</organism>
<dbReference type="Pfam" id="PF13794">
    <property type="entry name" value="MiaE_2"/>
    <property type="match status" value="1"/>
</dbReference>
<evidence type="ECO:0000313" key="3">
    <source>
        <dbReference type="Proteomes" id="UP000244893"/>
    </source>
</evidence>
<sequence length="236" mass="25170">MKWFGRYGSGAESPRSRSRSRELRIDRVALTDVALDPVRVIAQAAYLQLGEFAALSRAAAEAPDLESKSALATAAGRLLAKHRSLVGALERRGVDASAAMEPFAAPTDRFFAMAAGANWYESLTASYLVGGLLDDFFARLVGGLEPDGPELARLLLGPSGAEEIVSILSAATAGDPRLGSRLAVWGRRLVGDTLLIARSALPETVRTPTGEARVEPILTELMADHTRRMDRLGLTA</sequence>
<proteinExistence type="predicted"/>
<dbReference type="InterPro" id="IPR059125">
    <property type="entry name" value="Ferritin_actino"/>
</dbReference>
<reference evidence="2 3" key="1">
    <citation type="submission" date="2018-05" db="EMBL/GenBank/DDBJ databases">
        <title>Amnibacterium sp. M8JJ-5, whole genome shotgun sequence.</title>
        <authorList>
            <person name="Tuo L."/>
        </authorList>
    </citation>
    <scope>NUCLEOTIDE SEQUENCE [LARGE SCALE GENOMIC DNA]</scope>
    <source>
        <strain evidence="2 3">M8JJ-5</strain>
    </source>
</reference>
<evidence type="ECO:0000313" key="2">
    <source>
        <dbReference type="EMBL" id="PVZ93786.1"/>
    </source>
</evidence>
<dbReference type="InterPro" id="IPR012347">
    <property type="entry name" value="Ferritin-like"/>
</dbReference>
<dbReference type="Gene3D" id="1.20.1260.10">
    <property type="match status" value="1"/>
</dbReference>
<dbReference type="Proteomes" id="UP000244893">
    <property type="component" value="Unassembled WGS sequence"/>
</dbReference>
<dbReference type="EMBL" id="QEOP01000002">
    <property type="protein sequence ID" value="PVZ93786.1"/>
    <property type="molecule type" value="Genomic_DNA"/>
</dbReference>
<gene>
    <name evidence="2" type="ORF">DDQ50_08305</name>
</gene>
<feature type="domain" description="Ferritin-like" evidence="1">
    <location>
        <begin position="40"/>
        <end position="197"/>
    </location>
</feature>
<name>A0A2V1HME1_9MICO</name>
<accession>A0A2V1HME1</accession>
<keyword evidence="3" id="KW-1185">Reference proteome</keyword>